<keyword evidence="4" id="KW-0804">Transcription</keyword>
<dbReference type="GO" id="GO:0003700">
    <property type="term" value="F:DNA-binding transcription factor activity"/>
    <property type="evidence" value="ECO:0007669"/>
    <property type="project" value="InterPro"/>
</dbReference>
<organism evidence="6 7">
    <name type="scientific">Methylocystis parvus</name>
    <dbReference type="NCBI Taxonomy" id="134"/>
    <lineage>
        <taxon>Bacteria</taxon>
        <taxon>Pseudomonadati</taxon>
        <taxon>Pseudomonadota</taxon>
        <taxon>Alphaproteobacteria</taxon>
        <taxon>Hyphomicrobiales</taxon>
        <taxon>Methylocystaceae</taxon>
        <taxon>Methylocystis</taxon>
    </lineage>
</organism>
<dbReference type="GO" id="GO:0003677">
    <property type="term" value="F:DNA binding"/>
    <property type="evidence" value="ECO:0007669"/>
    <property type="project" value="UniProtKB-KW"/>
</dbReference>
<evidence type="ECO:0000256" key="4">
    <source>
        <dbReference type="ARBA" id="ARBA00023163"/>
    </source>
</evidence>
<dbReference type="Gene3D" id="3.40.190.10">
    <property type="entry name" value="Periplasmic binding protein-like II"/>
    <property type="match status" value="2"/>
</dbReference>
<evidence type="ECO:0000256" key="1">
    <source>
        <dbReference type="ARBA" id="ARBA00009437"/>
    </source>
</evidence>
<dbReference type="Pfam" id="PF00126">
    <property type="entry name" value="HTH_1"/>
    <property type="match status" value="1"/>
</dbReference>
<evidence type="ECO:0000256" key="2">
    <source>
        <dbReference type="ARBA" id="ARBA00023015"/>
    </source>
</evidence>
<keyword evidence="7" id="KW-1185">Reference proteome</keyword>
<evidence type="ECO:0000313" key="6">
    <source>
        <dbReference type="EMBL" id="QGM99866.1"/>
    </source>
</evidence>
<dbReference type="FunFam" id="1.10.10.10:FF:000001">
    <property type="entry name" value="LysR family transcriptional regulator"/>
    <property type="match status" value="1"/>
</dbReference>
<dbReference type="AlphaFoldDB" id="A0A6B8MB02"/>
<dbReference type="InterPro" id="IPR000847">
    <property type="entry name" value="LysR_HTH_N"/>
</dbReference>
<dbReference type="SUPFAM" id="SSF46785">
    <property type="entry name" value="Winged helix' DNA-binding domain"/>
    <property type="match status" value="1"/>
</dbReference>
<keyword evidence="6" id="KW-0614">Plasmid</keyword>
<dbReference type="SUPFAM" id="SSF53850">
    <property type="entry name" value="Periplasmic binding protein-like II"/>
    <property type="match status" value="1"/>
</dbReference>
<dbReference type="PANTHER" id="PTHR30346">
    <property type="entry name" value="TRANSCRIPTIONAL DUAL REGULATOR HCAR-RELATED"/>
    <property type="match status" value="1"/>
</dbReference>
<dbReference type="EMBL" id="CP044332">
    <property type="protein sequence ID" value="QGM99866.1"/>
    <property type="molecule type" value="Genomic_DNA"/>
</dbReference>
<keyword evidence="2" id="KW-0805">Transcription regulation</keyword>
<geneLocation type="plasmid" evidence="6">
    <name>unnamed1</name>
</geneLocation>
<reference evidence="6 7" key="1">
    <citation type="submission" date="2019-09" db="EMBL/GenBank/DDBJ databases">
        <title>Isolation and complete genome sequencing of Methylocystis species.</title>
        <authorList>
            <person name="Rumah B.L."/>
            <person name="Stead C.E."/>
            <person name="Stevens B.C."/>
            <person name="Minton N.P."/>
            <person name="Grosse-Honebrink A."/>
            <person name="Zhang Y."/>
        </authorList>
    </citation>
    <scope>NUCLEOTIDE SEQUENCE [LARGE SCALE GENOMIC DNA]</scope>
    <source>
        <strain evidence="6 7">BRCS2</strain>
        <plasmid evidence="6 7">unnamed1</plasmid>
    </source>
</reference>
<dbReference type="CDD" id="cd08414">
    <property type="entry name" value="PBP2_LTTR_aromatics_like"/>
    <property type="match status" value="1"/>
</dbReference>
<accession>A0A6B8MB02</accession>
<keyword evidence="3" id="KW-0238">DNA-binding</keyword>
<dbReference type="Pfam" id="PF03466">
    <property type="entry name" value="LysR_substrate"/>
    <property type="match status" value="1"/>
</dbReference>
<comment type="similarity">
    <text evidence="1">Belongs to the LysR transcriptional regulatory family.</text>
</comment>
<evidence type="ECO:0000256" key="3">
    <source>
        <dbReference type="ARBA" id="ARBA00023125"/>
    </source>
</evidence>
<dbReference type="GO" id="GO:0032993">
    <property type="term" value="C:protein-DNA complex"/>
    <property type="evidence" value="ECO:0007669"/>
    <property type="project" value="TreeGrafter"/>
</dbReference>
<dbReference type="RefSeq" id="WP_016919136.1">
    <property type="nucleotide sequence ID" value="NZ_CP044332.1"/>
</dbReference>
<evidence type="ECO:0000313" key="7">
    <source>
        <dbReference type="Proteomes" id="UP000422569"/>
    </source>
</evidence>
<dbReference type="PROSITE" id="PS50931">
    <property type="entry name" value="HTH_LYSR"/>
    <property type="match status" value="1"/>
</dbReference>
<name>A0A6B8MB02_9HYPH</name>
<dbReference type="InterPro" id="IPR005119">
    <property type="entry name" value="LysR_subst-bd"/>
</dbReference>
<dbReference type="InterPro" id="IPR036388">
    <property type="entry name" value="WH-like_DNA-bd_sf"/>
</dbReference>
<protein>
    <submittedName>
        <fullName evidence="6">LysR family transcriptional regulator</fullName>
    </submittedName>
</protein>
<dbReference type="Gene3D" id="1.10.10.10">
    <property type="entry name" value="Winged helix-like DNA-binding domain superfamily/Winged helix DNA-binding domain"/>
    <property type="match status" value="1"/>
</dbReference>
<dbReference type="PANTHER" id="PTHR30346:SF0">
    <property type="entry name" value="HCA OPERON TRANSCRIPTIONAL ACTIVATOR HCAR"/>
    <property type="match status" value="1"/>
</dbReference>
<evidence type="ECO:0000259" key="5">
    <source>
        <dbReference type="PROSITE" id="PS50931"/>
    </source>
</evidence>
<dbReference type="KEGG" id="mpar:F7D14_19870"/>
<dbReference type="Proteomes" id="UP000422569">
    <property type="component" value="Plasmid unnamed1"/>
</dbReference>
<dbReference type="InterPro" id="IPR036390">
    <property type="entry name" value="WH_DNA-bd_sf"/>
</dbReference>
<sequence length="322" mass="34639">MGVAFHSVRRGSCRNSSSGLDPLDSFVSVSQALVVADHGSISRAAQILGVRQSAVSRRIQALEDDLGVSLFERHSNGVRLTNAGKRFFELVRTAFADMDYAFANAAAAGRGVEGLICVGVLPSIFPGFLSRLVGAFHEAQPGIAFECVEEAPEKLISRIMDRRLDVAFMVAGATVKGCDTEILWSSDVCIALSAGHPLSGCESIDWELLKDAHFIFGREATAAGYDRHASERLSTIGARLSSARYDLSQESVMQFVALDFGFSLLNDSSTGISYPGVVFRPLAGDNKLSYSAVWLPGNDNPALRRFLSLARSMSAETRPPKA</sequence>
<feature type="domain" description="HTH lysR-type" evidence="5">
    <location>
        <begin position="33"/>
        <end position="81"/>
    </location>
</feature>
<proteinExistence type="inferred from homology"/>
<gene>
    <name evidence="6" type="ORF">F7D14_19870</name>
</gene>
<dbReference type="PRINTS" id="PR00039">
    <property type="entry name" value="HTHLYSR"/>
</dbReference>